<dbReference type="RefSeq" id="WP_123739773.1">
    <property type="nucleotide sequence ID" value="NZ_RKHQ01000001.1"/>
</dbReference>
<name>A0A3N2DDG2_9MICO</name>
<comment type="caution">
    <text evidence="2">The sequence shown here is derived from an EMBL/GenBank/DDBJ whole genome shotgun (WGS) entry which is preliminary data.</text>
</comment>
<protein>
    <recommendedName>
        <fullName evidence="4">Phage-related minor tail protein</fullName>
    </recommendedName>
</protein>
<reference evidence="2 3" key="1">
    <citation type="submission" date="2018-11" db="EMBL/GenBank/DDBJ databases">
        <title>Sequencing the genomes of 1000 actinobacteria strains.</title>
        <authorList>
            <person name="Klenk H.-P."/>
        </authorList>
    </citation>
    <scope>NUCLEOTIDE SEQUENCE [LARGE SCALE GENOMIC DNA]</scope>
    <source>
        <strain evidence="2 3">DSM 13521</strain>
    </source>
</reference>
<keyword evidence="3" id="KW-1185">Reference proteome</keyword>
<evidence type="ECO:0000256" key="1">
    <source>
        <dbReference type="SAM" id="Phobius"/>
    </source>
</evidence>
<evidence type="ECO:0000313" key="2">
    <source>
        <dbReference type="EMBL" id="ROR97782.1"/>
    </source>
</evidence>
<dbReference type="OrthoDB" id="177147at2"/>
<feature type="transmembrane region" description="Helical" evidence="1">
    <location>
        <begin position="293"/>
        <end position="317"/>
    </location>
</feature>
<accession>A0A3N2DDG2</accession>
<keyword evidence="1" id="KW-0472">Membrane</keyword>
<dbReference type="EMBL" id="RKHQ01000001">
    <property type="protein sequence ID" value="ROR97782.1"/>
    <property type="molecule type" value="Genomic_DNA"/>
</dbReference>
<evidence type="ECO:0000313" key="3">
    <source>
        <dbReference type="Proteomes" id="UP000275356"/>
    </source>
</evidence>
<keyword evidence="1" id="KW-0812">Transmembrane</keyword>
<sequence length="556" mass="56898">MAGEVAKAYVSIIPSFQGGRSAIARELDGPVRQGSQTAGSAAGAGFRDGFLGRVRGMAAAIVPAMGVAAVVTYIKGAIAAASDLEQAIGGVDAVFGSSSAQIHEWAAQADQALGLSKTAYSNLATILGSQLKNMGVSIEDLNGQTQSLITLGADLAATYGGTTADAVSAVSALLRGEQDPIERFGVRIMETDVKARMLAQGLGDLEGEAAKNARTQTVLAMLMEQTSAAQGQFGRESDTAAGKLERQRARFDNLQATIGEKLLPIYVKVLDFISTSVIPILEKVVDWVSENTWVIGALAAVIGGALVGAMVSWIASIAASTAALLANPITWIVVGVVALVAAIVLLVKNWDAVTAALSRGWADLTRIGAGIVAWAGNVKDGAIQKLTEFTTWIAGLPQQIANAVAGLGAAMWNAGVAALNGFWEGLQSGWAAFLGWITDDFAGGIVGAVTGALGIHSPSRVFMEIGQNVGRGMEDGIASSRGSVVGQVQSLAASIASTPLTPPVVPMAGVAQRGSVPASAAGGRVQINAYGVDANEVAMKVGRRVDRTLHGLAAAW</sequence>
<evidence type="ECO:0008006" key="4">
    <source>
        <dbReference type="Google" id="ProtNLM"/>
    </source>
</evidence>
<organism evidence="2 3">
    <name type="scientific">Salana multivorans</name>
    <dbReference type="NCBI Taxonomy" id="120377"/>
    <lineage>
        <taxon>Bacteria</taxon>
        <taxon>Bacillati</taxon>
        <taxon>Actinomycetota</taxon>
        <taxon>Actinomycetes</taxon>
        <taxon>Micrococcales</taxon>
        <taxon>Beutenbergiaceae</taxon>
        <taxon>Salana</taxon>
    </lineage>
</organism>
<keyword evidence="1" id="KW-1133">Transmembrane helix</keyword>
<proteinExistence type="predicted"/>
<dbReference type="Proteomes" id="UP000275356">
    <property type="component" value="Unassembled WGS sequence"/>
</dbReference>
<gene>
    <name evidence="2" type="ORF">EDD28_2390</name>
</gene>
<feature type="transmembrane region" description="Helical" evidence="1">
    <location>
        <begin position="329"/>
        <end position="347"/>
    </location>
</feature>
<dbReference type="AlphaFoldDB" id="A0A3N2DDG2"/>